<feature type="transmembrane region" description="Helical" evidence="7">
    <location>
        <begin position="237"/>
        <end position="254"/>
    </location>
</feature>
<evidence type="ECO:0000259" key="8">
    <source>
        <dbReference type="PROSITE" id="PS50850"/>
    </source>
</evidence>
<feature type="transmembrane region" description="Helical" evidence="7">
    <location>
        <begin position="21"/>
        <end position="42"/>
    </location>
</feature>
<dbReference type="InterPro" id="IPR020846">
    <property type="entry name" value="MFS_dom"/>
</dbReference>
<dbReference type="GO" id="GO:0005886">
    <property type="term" value="C:plasma membrane"/>
    <property type="evidence" value="ECO:0007669"/>
    <property type="project" value="UniProtKB-SubCell"/>
</dbReference>
<keyword evidence="5 7" id="KW-1133">Transmembrane helix</keyword>
<keyword evidence="4 7" id="KW-0812">Transmembrane</keyword>
<reference evidence="9 10" key="1">
    <citation type="submission" date="2018-05" db="EMBL/GenBank/DDBJ databases">
        <title>Genomic analysis of Gracilibacillus dipsosauri DD1 reveals novel features of a salt-tolerant amylase.</title>
        <authorList>
            <person name="Deutch C.E."/>
            <person name="Yang S."/>
        </authorList>
    </citation>
    <scope>NUCLEOTIDE SEQUENCE [LARGE SCALE GENOMIC DNA]</scope>
    <source>
        <strain evidence="9 10">DD1</strain>
    </source>
</reference>
<evidence type="ECO:0000256" key="6">
    <source>
        <dbReference type="ARBA" id="ARBA00023136"/>
    </source>
</evidence>
<feature type="transmembrane region" description="Helical" evidence="7">
    <location>
        <begin position="365"/>
        <end position="385"/>
    </location>
</feature>
<keyword evidence="3" id="KW-1003">Cell membrane</keyword>
<dbReference type="CDD" id="cd17321">
    <property type="entry name" value="MFS_MMR_MDR_like"/>
    <property type="match status" value="1"/>
</dbReference>
<evidence type="ECO:0000256" key="2">
    <source>
        <dbReference type="ARBA" id="ARBA00022448"/>
    </source>
</evidence>
<dbReference type="AlphaFoldDB" id="A0A317KW71"/>
<dbReference type="RefSeq" id="WP_109985015.1">
    <property type="nucleotide sequence ID" value="NZ_QGTD01000013.1"/>
</dbReference>
<protein>
    <submittedName>
        <fullName evidence="9">MFS transporter</fullName>
    </submittedName>
</protein>
<feature type="transmembrane region" description="Helical" evidence="7">
    <location>
        <begin position="304"/>
        <end position="328"/>
    </location>
</feature>
<evidence type="ECO:0000256" key="4">
    <source>
        <dbReference type="ARBA" id="ARBA00022692"/>
    </source>
</evidence>
<comment type="caution">
    <text evidence="9">The sequence shown here is derived from an EMBL/GenBank/DDBJ whole genome shotgun (WGS) entry which is preliminary data.</text>
</comment>
<dbReference type="Proteomes" id="UP000245624">
    <property type="component" value="Unassembled WGS sequence"/>
</dbReference>
<dbReference type="PANTHER" id="PTHR42718:SF46">
    <property type="entry name" value="BLR6921 PROTEIN"/>
    <property type="match status" value="1"/>
</dbReference>
<accession>A0A317KW71</accession>
<evidence type="ECO:0000313" key="9">
    <source>
        <dbReference type="EMBL" id="PWU67675.1"/>
    </source>
</evidence>
<feature type="transmembrane region" description="Helical" evidence="7">
    <location>
        <begin position="172"/>
        <end position="193"/>
    </location>
</feature>
<comment type="subcellular location">
    <subcellularLocation>
        <location evidence="1">Cell membrane</location>
        <topology evidence="1">Multi-pass membrane protein</topology>
    </subcellularLocation>
</comment>
<dbReference type="PANTHER" id="PTHR42718">
    <property type="entry name" value="MAJOR FACILITATOR SUPERFAMILY MULTIDRUG TRANSPORTER MFSC"/>
    <property type="match status" value="1"/>
</dbReference>
<feature type="transmembrane region" description="Helical" evidence="7">
    <location>
        <begin position="54"/>
        <end position="72"/>
    </location>
</feature>
<dbReference type="EMBL" id="QGTD01000013">
    <property type="protein sequence ID" value="PWU67675.1"/>
    <property type="molecule type" value="Genomic_DNA"/>
</dbReference>
<proteinExistence type="predicted"/>
<dbReference type="InterPro" id="IPR036259">
    <property type="entry name" value="MFS_trans_sf"/>
</dbReference>
<sequence length="480" mass="51113">MSANKQSNSQLDPNRWKALAMLCFANFLVMMDSAIIQIALPSIKETLGYSQENLQWVMSAFLIFFGGFLLLGGRLADLFGNRRIFNFGIIILIISSLFAGISWSEMSLNVSRAVQGLGSAFIAPAALSLIMILFSSNSKEMGKALAFWGLSGAAGGALGIVMGGVITEFVGWRWTLLIYVPLGIIVLLLSPKLLQKAGSKATGRVDYIGAILVTISSMLIVYGIVTAEHSGWHSMNTILPLLIGAVLLLVFIIVQSKIKEPLMPLSIFKTPYLAIGNISVFLIAASWFPLVYILVLYLQQILQLSPFVAAMAMLPMPIFMAIFMVAIAEKVMEKIGIKKTMVTGFILLGTAGILFSQTASVVGDYWTNVLLASLIASLGNALAYLPATTASVSEVESGRSGIASGLYNTFYQIGSAVGLAVIVAIAGATTASSTAGSQRGALSAGFQQGFFWIGIIALIGFVLALLFTRSSKGGRSNSTH</sequence>
<dbReference type="Gene3D" id="1.20.1250.20">
    <property type="entry name" value="MFS general substrate transporter like domains"/>
    <property type="match status" value="1"/>
</dbReference>
<dbReference type="InterPro" id="IPR011701">
    <property type="entry name" value="MFS"/>
</dbReference>
<feature type="domain" description="Major facilitator superfamily (MFS) profile" evidence="8">
    <location>
        <begin position="18"/>
        <end position="472"/>
    </location>
</feature>
<keyword evidence="10" id="KW-1185">Reference proteome</keyword>
<feature type="transmembrane region" description="Helical" evidence="7">
    <location>
        <begin position="116"/>
        <end position="134"/>
    </location>
</feature>
<organism evidence="9 10">
    <name type="scientific">Gracilibacillus dipsosauri</name>
    <dbReference type="NCBI Taxonomy" id="178340"/>
    <lineage>
        <taxon>Bacteria</taxon>
        <taxon>Bacillati</taxon>
        <taxon>Bacillota</taxon>
        <taxon>Bacilli</taxon>
        <taxon>Bacillales</taxon>
        <taxon>Bacillaceae</taxon>
        <taxon>Gracilibacillus</taxon>
    </lineage>
</organism>
<feature type="transmembrane region" description="Helical" evidence="7">
    <location>
        <begin position="275"/>
        <end position="298"/>
    </location>
</feature>
<feature type="transmembrane region" description="Helical" evidence="7">
    <location>
        <begin position="340"/>
        <end position="359"/>
    </location>
</feature>
<evidence type="ECO:0000256" key="5">
    <source>
        <dbReference type="ARBA" id="ARBA00022989"/>
    </source>
</evidence>
<feature type="transmembrane region" description="Helical" evidence="7">
    <location>
        <begin position="449"/>
        <end position="468"/>
    </location>
</feature>
<dbReference type="Pfam" id="PF07690">
    <property type="entry name" value="MFS_1"/>
    <property type="match status" value="1"/>
</dbReference>
<gene>
    <name evidence="9" type="ORF">DLJ74_14560</name>
</gene>
<dbReference type="Gene3D" id="1.20.1720.10">
    <property type="entry name" value="Multidrug resistance protein D"/>
    <property type="match status" value="1"/>
</dbReference>
<feature type="transmembrane region" description="Helical" evidence="7">
    <location>
        <begin position="205"/>
        <end position="225"/>
    </location>
</feature>
<dbReference type="PROSITE" id="PS50850">
    <property type="entry name" value="MFS"/>
    <property type="match status" value="1"/>
</dbReference>
<feature type="transmembrane region" description="Helical" evidence="7">
    <location>
        <begin position="146"/>
        <end position="166"/>
    </location>
</feature>
<keyword evidence="2" id="KW-0813">Transport</keyword>
<evidence type="ECO:0000256" key="3">
    <source>
        <dbReference type="ARBA" id="ARBA00022475"/>
    </source>
</evidence>
<evidence type="ECO:0000313" key="10">
    <source>
        <dbReference type="Proteomes" id="UP000245624"/>
    </source>
</evidence>
<name>A0A317KW71_9BACI</name>
<dbReference type="OrthoDB" id="2414439at2"/>
<feature type="transmembrane region" description="Helical" evidence="7">
    <location>
        <begin position="406"/>
        <end position="429"/>
    </location>
</feature>
<feature type="transmembrane region" description="Helical" evidence="7">
    <location>
        <begin position="84"/>
        <end position="104"/>
    </location>
</feature>
<evidence type="ECO:0000256" key="7">
    <source>
        <dbReference type="SAM" id="Phobius"/>
    </source>
</evidence>
<dbReference type="GO" id="GO:0022857">
    <property type="term" value="F:transmembrane transporter activity"/>
    <property type="evidence" value="ECO:0007669"/>
    <property type="project" value="InterPro"/>
</dbReference>
<keyword evidence="6 7" id="KW-0472">Membrane</keyword>
<dbReference type="SUPFAM" id="SSF103473">
    <property type="entry name" value="MFS general substrate transporter"/>
    <property type="match status" value="1"/>
</dbReference>
<evidence type="ECO:0000256" key="1">
    <source>
        <dbReference type="ARBA" id="ARBA00004651"/>
    </source>
</evidence>
<dbReference type="PRINTS" id="PR01036">
    <property type="entry name" value="TCRTETB"/>
</dbReference>